<feature type="compositionally biased region" description="Basic and acidic residues" evidence="1">
    <location>
        <begin position="15"/>
        <end position="28"/>
    </location>
</feature>
<protein>
    <recommendedName>
        <fullName evidence="4">Methyltransferase type 11 domain-containing protein</fullName>
    </recommendedName>
</protein>
<comment type="caution">
    <text evidence="2">The sequence shown here is derived from an EMBL/GenBank/DDBJ whole genome shotgun (WGS) entry which is preliminary data.</text>
</comment>
<feature type="compositionally biased region" description="Low complexity" evidence="1">
    <location>
        <begin position="148"/>
        <end position="159"/>
    </location>
</feature>
<feature type="region of interest" description="Disordered" evidence="1">
    <location>
        <begin position="1"/>
        <end position="169"/>
    </location>
</feature>
<evidence type="ECO:0000256" key="1">
    <source>
        <dbReference type="SAM" id="MobiDB-lite"/>
    </source>
</evidence>
<proteinExistence type="predicted"/>
<feature type="compositionally biased region" description="Polar residues" evidence="1">
    <location>
        <begin position="387"/>
        <end position="397"/>
    </location>
</feature>
<feature type="compositionally biased region" description="Polar residues" evidence="1">
    <location>
        <begin position="57"/>
        <end position="81"/>
    </location>
</feature>
<dbReference type="AlphaFoldDB" id="A0A9P4I8S2"/>
<reference evidence="2" key="1">
    <citation type="journal article" date="2020" name="Stud. Mycol.">
        <title>101 Dothideomycetes genomes: a test case for predicting lifestyles and emergence of pathogens.</title>
        <authorList>
            <person name="Haridas S."/>
            <person name="Albert R."/>
            <person name="Binder M."/>
            <person name="Bloem J."/>
            <person name="Labutti K."/>
            <person name="Salamov A."/>
            <person name="Andreopoulos B."/>
            <person name="Baker S."/>
            <person name="Barry K."/>
            <person name="Bills G."/>
            <person name="Bluhm B."/>
            <person name="Cannon C."/>
            <person name="Castanera R."/>
            <person name="Culley D."/>
            <person name="Daum C."/>
            <person name="Ezra D."/>
            <person name="Gonzalez J."/>
            <person name="Henrissat B."/>
            <person name="Kuo A."/>
            <person name="Liang C."/>
            <person name="Lipzen A."/>
            <person name="Lutzoni F."/>
            <person name="Magnuson J."/>
            <person name="Mondo S."/>
            <person name="Nolan M."/>
            <person name="Ohm R."/>
            <person name="Pangilinan J."/>
            <person name="Park H.-J."/>
            <person name="Ramirez L."/>
            <person name="Alfaro M."/>
            <person name="Sun H."/>
            <person name="Tritt A."/>
            <person name="Yoshinaga Y."/>
            <person name="Zwiers L.-H."/>
            <person name="Turgeon B."/>
            <person name="Goodwin S."/>
            <person name="Spatafora J."/>
            <person name="Crous P."/>
            <person name="Grigoriev I."/>
        </authorList>
    </citation>
    <scope>NUCLEOTIDE SEQUENCE</scope>
    <source>
        <strain evidence="2">CBS 133067</strain>
    </source>
</reference>
<feature type="region of interest" description="Disordered" evidence="1">
    <location>
        <begin position="296"/>
        <end position="315"/>
    </location>
</feature>
<name>A0A9P4I8S2_9PEZI</name>
<feature type="compositionally biased region" description="Polar residues" evidence="1">
    <location>
        <begin position="30"/>
        <end position="45"/>
    </location>
</feature>
<gene>
    <name evidence="2" type="ORF">NA57DRAFT_77370</name>
</gene>
<feature type="compositionally biased region" description="Basic and acidic residues" evidence="1">
    <location>
        <begin position="361"/>
        <end position="371"/>
    </location>
</feature>
<accession>A0A9P4I8S2</accession>
<feature type="region of interest" description="Disordered" evidence="1">
    <location>
        <begin position="191"/>
        <end position="217"/>
    </location>
</feature>
<evidence type="ECO:0000313" key="2">
    <source>
        <dbReference type="EMBL" id="KAF2097115.1"/>
    </source>
</evidence>
<feature type="compositionally biased region" description="Polar residues" evidence="1">
    <location>
        <begin position="128"/>
        <end position="138"/>
    </location>
</feature>
<feature type="compositionally biased region" description="Basic residues" evidence="1">
    <location>
        <begin position="98"/>
        <end position="108"/>
    </location>
</feature>
<organism evidence="2 3">
    <name type="scientific">Rhizodiscina lignyota</name>
    <dbReference type="NCBI Taxonomy" id="1504668"/>
    <lineage>
        <taxon>Eukaryota</taxon>
        <taxon>Fungi</taxon>
        <taxon>Dikarya</taxon>
        <taxon>Ascomycota</taxon>
        <taxon>Pezizomycotina</taxon>
        <taxon>Dothideomycetes</taxon>
        <taxon>Pleosporomycetidae</taxon>
        <taxon>Aulographales</taxon>
        <taxon>Rhizodiscinaceae</taxon>
        <taxon>Rhizodiscina</taxon>
    </lineage>
</organism>
<keyword evidence="3" id="KW-1185">Reference proteome</keyword>
<feature type="region of interest" description="Disordered" evidence="1">
    <location>
        <begin position="258"/>
        <end position="279"/>
    </location>
</feature>
<dbReference type="EMBL" id="ML978128">
    <property type="protein sequence ID" value="KAF2097115.1"/>
    <property type="molecule type" value="Genomic_DNA"/>
</dbReference>
<evidence type="ECO:0000313" key="3">
    <source>
        <dbReference type="Proteomes" id="UP000799772"/>
    </source>
</evidence>
<sequence length="755" mass="83451">MFTADLTWDTGPTEKVGERRERKERQRAESVNSGDQARPSSTSSGRRWLKSKKPSEVSATAIPSSTYAPISHPETTSTLPLSSPAPGYVGEAITPSRTRSRKQSRASRKAVPPPDPLNAKDPLEQPDWTLSATLNSGRLPSGAPLDPPRSLTRPSSSRPGYHGQINPNYTFDQKASHQQWVALLKAHDQSTQIPYGQGQEERVRPSYESRDDSEEVLLPSEQSISRTTGVRVSGEENCTDGPYELPAWDVRTRTSLVPMSPQNSPLPVRNRLPLHGQGHRRLRSVSSAYFVETRPMSSAPGLERKDEPNAVPSPAQLTSLSIPMEALSLDWNDSDFLPRTAVDQVSNQSDWKPPNDWEIMESSKGESEESCRTSSLTSSYPDDSSTHNSSRTAEQSHFQRFVGRMESAGPKVVLDRLKEDWNGPVDDTTRDELELEKHLWALTALQLKNLDRFAQSAQNIIMLPQPDAASKRRRRILELGGKLAELYQLSAIFPTAAIHHLTLSTRVPSPTSIPLPSQITHTHTVAATTCNEPSTLLPLPYASSTLTHIRSSVLPALLPVAQVPDLLWECHRVLMPGGVLELRIVEPLPERGTAGPKMRAWLDGHCNLERQFRNSRLSTLIEGWVGGAGFRVLGTKGEREGREHGLQRCLRLPAAVASEVEGRVVSTSASSSRTASGWFDEGALIDGYADPDVDAQVGSLVLRALWRDVWGAFVYTSSENRSARWWWQDNELLRECAEWGTVWELGTLVATKAAS</sequence>
<evidence type="ECO:0008006" key="4">
    <source>
        <dbReference type="Google" id="ProtNLM"/>
    </source>
</evidence>
<dbReference type="OrthoDB" id="3902588at2759"/>
<feature type="compositionally biased region" description="Low complexity" evidence="1">
    <location>
        <begin position="373"/>
        <end position="383"/>
    </location>
</feature>
<dbReference type="Proteomes" id="UP000799772">
    <property type="component" value="Unassembled WGS sequence"/>
</dbReference>
<feature type="region of interest" description="Disordered" evidence="1">
    <location>
        <begin position="344"/>
        <end position="397"/>
    </location>
</feature>
<feature type="compositionally biased region" description="Basic and acidic residues" evidence="1">
    <location>
        <begin position="199"/>
        <end position="210"/>
    </location>
</feature>